<comment type="caution">
    <text evidence="1">The sequence shown here is derived from an EMBL/GenBank/DDBJ whole genome shotgun (WGS) entry which is preliminary data.</text>
</comment>
<sequence>MPISEAAYIKYACILPVQKLDTSYPFAYTGDIKTKDDRPRSKFAIAF</sequence>
<organism evidence="1 2">
    <name type="scientific">Cyanomargarita calcarea GSE-NOS-MK-12-04C</name>
    <dbReference type="NCBI Taxonomy" id="2839659"/>
    <lineage>
        <taxon>Bacteria</taxon>
        <taxon>Bacillati</taxon>
        <taxon>Cyanobacteriota</taxon>
        <taxon>Cyanophyceae</taxon>
        <taxon>Nostocales</taxon>
        <taxon>Cyanomargaritaceae</taxon>
        <taxon>Cyanomargarita</taxon>
    </lineage>
</organism>
<gene>
    <name evidence="1" type="ORF">KME60_24090</name>
</gene>
<name>A0A951UUU1_9CYAN</name>
<evidence type="ECO:0000313" key="2">
    <source>
        <dbReference type="Proteomes" id="UP000729701"/>
    </source>
</evidence>
<reference evidence="1" key="1">
    <citation type="submission" date="2021-05" db="EMBL/GenBank/DDBJ databases">
        <authorList>
            <person name="Pietrasiak N."/>
            <person name="Ward R."/>
            <person name="Stajich J.E."/>
            <person name="Kurbessoian T."/>
        </authorList>
    </citation>
    <scope>NUCLEOTIDE SEQUENCE</scope>
    <source>
        <strain evidence="1">GSE-NOS-MK-12-04C</strain>
    </source>
</reference>
<evidence type="ECO:0000313" key="1">
    <source>
        <dbReference type="EMBL" id="MBW4670409.1"/>
    </source>
</evidence>
<dbReference type="EMBL" id="JAHHGZ010000030">
    <property type="protein sequence ID" value="MBW4670409.1"/>
    <property type="molecule type" value="Genomic_DNA"/>
</dbReference>
<proteinExistence type="predicted"/>
<reference evidence="1" key="2">
    <citation type="journal article" date="2022" name="Microbiol. Resour. Announc.">
        <title>Metagenome Sequencing to Explore Phylogenomics of Terrestrial Cyanobacteria.</title>
        <authorList>
            <person name="Ward R.D."/>
            <person name="Stajich J.E."/>
            <person name="Johansen J.R."/>
            <person name="Huntemann M."/>
            <person name="Clum A."/>
            <person name="Foster B."/>
            <person name="Foster B."/>
            <person name="Roux S."/>
            <person name="Palaniappan K."/>
            <person name="Varghese N."/>
            <person name="Mukherjee S."/>
            <person name="Reddy T.B.K."/>
            <person name="Daum C."/>
            <person name="Copeland A."/>
            <person name="Chen I.A."/>
            <person name="Ivanova N.N."/>
            <person name="Kyrpides N.C."/>
            <person name="Shapiro N."/>
            <person name="Eloe-Fadrosh E.A."/>
            <person name="Pietrasiak N."/>
        </authorList>
    </citation>
    <scope>NUCLEOTIDE SEQUENCE</scope>
    <source>
        <strain evidence="1">GSE-NOS-MK-12-04C</strain>
    </source>
</reference>
<accession>A0A951UUU1</accession>
<dbReference type="Proteomes" id="UP000729701">
    <property type="component" value="Unassembled WGS sequence"/>
</dbReference>
<protein>
    <submittedName>
        <fullName evidence="1">Uncharacterized protein</fullName>
    </submittedName>
</protein>
<dbReference type="AlphaFoldDB" id="A0A951UUU1"/>